<gene>
    <name evidence="2" type="primary">mobB</name>
    <name evidence="2" type="ORF">GMA92_09335</name>
</gene>
<proteinExistence type="predicted"/>
<dbReference type="PANTHER" id="PTHR40072:SF1">
    <property type="entry name" value="MOLYBDOPTERIN-GUANINE DINUCLEOTIDE BIOSYNTHESIS ADAPTER PROTEIN"/>
    <property type="match status" value="1"/>
</dbReference>
<dbReference type="InterPro" id="IPR052539">
    <property type="entry name" value="MGD_biosynthesis_adapter"/>
</dbReference>
<evidence type="ECO:0000313" key="3">
    <source>
        <dbReference type="Proteomes" id="UP000487649"/>
    </source>
</evidence>
<dbReference type="InterPro" id="IPR004435">
    <property type="entry name" value="MobB_dom"/>
</dbReference>
<dbReference type="AlphaFoldDB" id="A0A9X4XDY1"/>
<dbReference type="PANTHER" id="PTHR40072">
    <property type="entry name" value="MOLYBDOPTERIN-GUANINE DINUCLEOTIDE BIOSYNTHESIS ADAPTER PROTEIN-RELATED"/>
    <property type="match status" value="1"/>
</dbReference>
<dbReference type="EMBL" id="WMQE01000019">
    <property type="protein sequence ID" value="MTK21623.1"/>
    <property type="molecule type" value="Genomic_DNA"/>
</dbReference>
<reference evidence="2 3" key="1">
    <citation type="journal article" date="2019" name="Nat. Med.">
        <title>A library of human gut bacterial isolates paired with longitudinal multiomics data enables mechanistic microbiome research.</title>
        <authorList>
            <person name="Poyet M."/>
            <person name="Groussin M."/>
            <person name="Gibbons S.M."/>
            <person name="Avila-Pacheco J."/>
            <person name="Jiang X."/>
            <person name="Kearney S.M."/>
            <person name="Perrotta A.R."/>
            <person name="Berdy B."/>
            <person name="Zhao S."/>
            <person name="Lieberman T.D."/>
            <person name="Swanson P.K."/>
            <person name="Smith M."/>
            <person name="Roesemann S."/>
            <person name="Alexander J.E."/>
            <person name="Rich S.A."/>
            <person name="Livny J."/>
            <person name="Vlamakis H."/>
            <person name="Clish C."/>
            <person name="Bullock K."/>
            <person name="Deik A."/>
            <person name="Scott J."/>
            <person name="Pierce K.A."/>
            <person name="Xavier R.J."/>
            <person name="Alm E.J."/>
        </authorList>
    </citation>
    <scope>NUCLEOTIDE SEQUENCE [LARGE SCALE GENOMIC DNA]</scope>
    <source>
        <strain evidence="2 3">BIOML-A198</strain>
    </source>
</reference>
<dbReference type="Proteomes" id="UP000487649">
    <property type="component" value="Unassembled WGS sequence"/>
</dbReference>
<dbReference type="GO" id="GO:0006777">
    <property type="term" value="P:Mo-molybdopterin cofactor biosynthetic process"/>
    <property type="evidence" value="ECO:0007669"/>
    <property type="project" value="InterPro"/>
</dbReference>
<dbReference type="GO" id="GO:0005525">
    <property type="term" value="F:GTP binding"/>
    <property type="evidence" value="ECO:0007669"/>
    <property type="project" value="InterPro"/>
</dbReference>
<dbReference type="NCBIfam" id="TIGR00176">
    <property type="entry name" value="mobB"/>
    <property type="match status" value="1"/>
</dbReference>
<dbReference type="CDD" id="cd03116">
    <property type="entry name" value="MobB"/>
    <property type="match status" value="1"/>
</dbReference>
<comment type="caution">
    <text evidence="2">The sequence shown here is derived from an EMBL/GenBank/DDBJ whole genome shotgun (WGS) entry which is preliminary data.</text>
</comment>
<dbReference type="Pfam" id="PF03205">
    <property type="entry name" value="MobB"/>
    <property type="match status" value="1"/>
</dbReference>
<sequence>MTKVINVMGQGSNVGKTDLMEGLIQELKTRGLSVATVKHDVHGFDIDHKGKDTYRHREAGAETVIISSKKRFAMIKEVEEEIKLNDILKLLKDKDIILVEGYKKSPLRKIEVYREGFSEGILTPEHLLIAIASKTEVLSESHLVIDKEDYKSLADLIMQEKEFEFEE</sequence>
<evidence type="ECO:0000313" key="2">
    <source>
        <dbReference type="EMBL" id="MTK21623.1"/>
    </source>
</evidence>
<name>A0A9X4XDY1_9FIRM</name>
<dbReference type="SUPFAM" id="SSF52540">
    <property type="entry name" value="P-loop containing nucleoside triphosphate hydrolases"/>
    <property type="match status" value="1"/>
</dbReference>
<evidence type="ECO:0000259" key="1">
    <source>
        <dbReference type="Pfam" id="PF03205"/>
    </source>
</evidence>
<feature type="domain" description="Molybdopterin-guanine dinucleotide biosynthesis protein B (MobB)" evidence="1">
    <location>
        <begin position="5"/>
        <end position="133"/>
    </location>
</feature>
<protein>
    <submittedName>
        <fullName evidence="2">Molybdopterin-guanine dinucleotide biosynthesis protein B</fullName>
    </submittedName>
</protein>
<accession>A0A9X4XDY1</accession>
<dbReference type="InterPro" id="IPR027417">
    <property type="entry name" value="P-loop_NTPase"/>
</dbReference>
<dbReference type="Gene3D" id="3.40.50.300">
    <property type="entry name" value="P-loop containing nucleotide triphosphate hydrolases"/>
    <property type="match status" value="1"/>
</dbReference>
<organism evidence="2 3">
    <name type="scientific">Turicibacter sanguinis</name>
    <dbReference type="NCBI Taxonomy" id="154288"/>
    <lineage>
        <taxon>Bacteria</taxon>
        <taxon>Bacillati</taxon>
        <taxon>Bacillota</taxon>
        <taxon>Erysipelotrichia</taxon>
        <taxon>Erysipelotrichales</taxon>
        <taxon>Turicibacteraceae</taxon>
        <taxon>Turicibacter</taxon>
    </lineage>
</organism>